<proteinExistence type="predicted"/>
<sequence length="140" mass="15542">MKKSLLIFLLVLSLVEAKAIGQTVQWAGISFITRATDVSEKFRHSSMLNKDLRPFLTNKLSSLDNLSYELNVGNTESYRDGTISFLLATDTERISAGKLNVNDVTRCLSIYSVSLQAIVYDQASQSILQIIPFAGEVNHL</sequence>
<dbReference type="AlphaFoldDB" id="A0A383BVN5"/>
<evidence type="ECO:0000313" key="1">
    <source>
        <dbReference type="EMBL" id="SVE23984.1"/>
    </source>
</evidence>
<accession>A0A383BVN5</accession>
<protein>
    <recommendedName>
        <fullName evidence="2">FlgO domain-containing protein</fullName>
    </recommendedName>
</protein>
<dbReference type="EMBL" id="UINC01203631">
    <property type="protein sequence ID" value="SVE23984.1"/>
    <property type="molecule type" value="Genomic_DNA"/>
</dbReference>
<organism evidence="1">
    <name type="scientific">marine metagenome</name>
    <dbReference type="NCBI Taxonomy" id="408172"/>
    <lineage>
        <taxon>unclassified sequences</taxon>
        <taxon>metagenomes</taxon>
        <taxon>ecological metagenomes</taxon>
    </lineage>
</organism>
<feature type="non-terminal residue" evidence="1">
    <location>
        <position position="140"/>
    </location>
</feature>
<name>A0A383BVN5_9ZZZZ</name>
<evidence type="ECO:0008006" key="2">
    <source>
        <dbReference type="Google" id="ProtNLM"/>
    </source>
</evidence>
<gene>
    <name evidence="1" type="ORF">METZ01_LOCUS476838</name>
</gene>
<reference evidence="1" key="1">
    <citation type="submission" date="2018-05" db="EMBL/GenBank/DDBJ databases">
        <authorList>
            <person name="Lanie J.A."/>
            <person name="Ng W.-L."/>
            <person name="Kazmierczak K.M."/>
            <person name="Andrzejewski T.M."/>
            <person name="Davidsen T.M."/>
            <person name="Wayne K.J."/>
            <person name="Tettelin H."/>
            <person name="Glass J.I."/>
            <person name="Rusch D."/>
            <person name="Podicherti R."/>
            <person name="Tsui H.-C.T."/>
            <person name="Winkler M.E."/>
        </authorList>
    </citation>
    <scope>NUCLEOTIDE SEQUENCE</scope>
</reference>